<dbReference type="AlphaFoldDB" id="A0A6S6P153"/>
<evidence type="ECO:0000313" key="2">
    <source>
        <dbReference type="EMBL" id="BCI51231.1"/>
    </source>
</evidence>
<organism evidence="2 3">
    <name type="scientific">Mycolicibacterium litorale</name>
    <dbReference type="NCBI Taxonomy" id="758802"/>
    <lineage>
        <taxon>Bacteria</taxon>
        <taxon>Bacillati</taxon>
        <taxon>Actinomycetota</taxon>
        <taxon>Actinomycetes</taxon>
        <taxon>Mycobacteriales</taxon>
        <taxon>Mycobacteriaceae</taxon>
        <taxon>Mycolicibacterium</taxon>
    </lineage>
</organism>
<gene>
    <name evidence="2" type="ORF">NIIDNTM18_05090</name>
</gene>
<name>A0A6S6P153_9MYCO</name>
<protein>
    <submittedName>
        <fullName evidence="2">Glyoxalase</fullName>
    </submittedName>
</protein>
<accession>A0A6S6P153</accession>
<dbReference type="PROSITE" id="PS51819">
    <property type="entry name" value="VOC"/>
    <property type="match status" value="1"/>
</dbReference>
<dbReference type="SUPFAM" id="SSF54593">
    <property type="entry name" value="Glyoxalase/Bleomycin resistance protein/Dihydroxybiphenyl dioxygenase"/>
    <property type="match status" value="1"/>
</dbReference>
<dbReference type="RefSeq" id="WP_185294221.1">
    <property type="nucleotide sequence ID" value="NZ_AP023287.1"/>
</dbReference>
<reference evidence="2 3" key="1">
    <citation type="submission" date="2020-07" db="EMBL/GenBank/DDBJ databases">
        <title>Complete genome sequence of Mycolicibacterium litorale like strain isolated from cardiac implantable electronic device infection.</title>
        <authorList>
            <person name="Fukano H."/>
            <person name="Miyama H."/>
            <person name="Hoshino Y."/>
        </authorList>
    </citation>
    <scope>NUCLEOTIDE SEQUENCE [LARGE SCALE GENOMIC DNA]</scope>
    <source>
        <strain evidence="2 3">NIIDNTM18</strain>
    </source>
</reference>
<dbReference type="Proteomes" id="UP000515734">
    <property type="component" value="Chromosome"/>
</dbReference>
<feature type="domain" description="VOC" evidence="1">
    <location>
        <begin position="18"/>
        <end position="141"/>
    </location>
</feature>
<proteinExistence type="predicted"/>
<dbReference type="InterPro" id="IPR037523">
    <property type="entry name" value="VOC_core"/>
</dbReference>
<evidence type="ECO:0000259" key="1">
    <source>
        <dbReference type="PROSITE" id="PS51819"/>
    </source>
</evidence>
<sequence>MSNSSTTPAVDDAPTFSSVSHTSFSVRDAEASARWWAEVLNLTEIDRVAGDGWRGILLLHPASRTILEFQQHDANRGETFDPRRTGFDHMGFKIDSRADLDAWLERFERLGVRHSSIAEREYGAVLTFKDPDGIQFEMFFKSDHP</sequence>
<dbReference type="EMBL" id="AP023287">
    <property type="protein sequence ID" value="BCI51231.1"/>
    <property type="molecule type" value="Genomic_DNA"/>
</dbReference>
<dbReference type="Gene3D" id="3.10.180.10">
    <property type="entry name" value="2,3-Dihydroxybiphenyl 1,2-Dioxygenase, domain 1"/>
    <property type="match status" value="1"/>
</dbReference>
<dbReference type="InterPro" id="IPR004360">
    <property type="entry name" value="Glyas_Fos-R_dOase_dom"/>
</dbReference>
<dbReference type="CDD" id="cd06587">
    <property type="entry name" value="VOC"/>
    <property type="match status" value="1"/>
</dbReference>
<dbReference type="Pfam" id="PF00903">
    <property type="entry name" value="Glyoxalase"/>
    <property type="match status" value="1"/>
</dbReference>
<evidence type="ECO:0000313" key="3">
    <source>
        <dbReference type="Proteomes" id="UP000515734"/>
    </source>
</evidence>
<dbReference type="InterPro" id="IPR029068">
    <property type="entry name" value="Glyas_Bleomycin-R_OHBP_Dase"/>
</dbReference>